<reference evidence="1" key="1">
    <citation type="submission" date="2019-08" db="EMBL/GenBank/DDBJ databases">
        <authorList>
            <person name="Kucharzyk K."/>
            <person name="Murdoch R.W."/>
            <person name="Higgins S."/>
            <person name="Loffler F."/>
        </authorList>
    </citation>
    <scope>NUCLEOTIDE SEQUENCE</scope>
</reference>
<organism evidence="1">
    <name type="scientific">bioreactor metagenome</name>
    <dbReference type="NCBI Taxonomy" id="1076179"/>
    <lineage>
        <taxon>unclassified sequences</taxon>
        <taxon>metagenomes</taxon>
        <taxon>ecological metagenomes</taxon>
    </lineage>
</organism>
<name>A0A645ITV4_9ZZZZ</name>
<protein>
    <submittedName>
        <fullName evidence="1">Uncharacterized protein</fullName>
    </submittedName>
</protein>
<proteinExistence type="predicted"/>
<dbReference type="EMBL" id="VSSQ01122447">
    <property type="protein sequence ID" value="MPN54320.1"/>
    <property type="molecule type" value="Genomic_DNA"/>
</dbReference>
<comment type="caution">
    <text evidence="1">The sequence shown here is derived from an EMBL/GenBank/DDBJ whole genome shotgun (WGS) entry which is preliminary data.</text>
</comment>
<sequence length="92" mass="9914">MDGGEQFVRCQQVLAIAGVEILQRHASLATHAGQCDVGAQRNQQRHGVANRRAIGHVAAQRAGVAHRHARKARGKAVQLRPVVLQRVEGVGE</sequence>
<accession>A0A645ITV4</accession>
<gene>
    <name evidence="1" type="ORF">SDC9_201990</name>
</gene>
<dbReference type="AlphaFoldDB" id="A0A645ITV4"/>
<evidence type="ECO:0000313" key="1">
    <source>
        <dbReference type="EMBL" id="MPN54320.1"/>
    </source>
</evidence>